<dbReference type="InterPro" id="IPR011865">
    <property type="entry name" value="CysT_permease"/>
</dbReference>
<gene>
    <name evidence="11" type="ORF">Gxy13693_040_102</name>
</gene>
<dbReference type="GO" id="GO:0005886">
    <property type="term" value="C:plasma membrane"/>
    <property type="evidence" value="ECO:0007669"/>
    <property type="project" value="UniProtKB-SubCell"/>
</dbReference>
<evidence type="ECO:0000256" key="7">
    <source>
        <dbReference type="ARBA" id="ARBA00023136"/>
    </source>
</evidence>
<protein>
    <recommendedName>
        <fullName evidence="9">Sulfate transport system permease protein CysT</fullName>
    </recommendedName>
</protein>
<evidence type="ECO:0000313" key="12">
    <source>
        <dbReference type="Proteomes" id="UP000032683"/>
    </source>
</evidence>
<dbReference type="Pfam" id="PF00528">
    <property type="entry name" value="BPD_transp_1"/>
    <property type="match status" value="1"/>
</dbReference>
<reference evidence="11 12" key="1">
    <citation type="submission" date="2012-11" db="EMBL/GenBank/DDBJ databases">
        <title>Whole genome sequence of Gluconacetobacter xylinus NBRC 13693.</title>
        <authorList>
            <person name="Azuma Y."/>
            <person name="Higashiura N."/>
            <person name="Hirakawa H."/>
            <person name="Matsushita K."/>
        </authorList>
    </citation>
    <scope>NUCLEOTIDE SEQUENCE [LARGE SCALE GENOMIC DNA]</scope>
    <source>
        <strain evidence="11 12">NBRC 13693</strain>
    </source>
</reference>
<evidence type="ECO:0000256" key="4">
    <source>
        <dbReference type="ARBA" id="ARBA00022692"/>
    </source>
</evidence>
<evidence type="ECO:0000256" key="2">
    <source>
        <dbReference type="ARBA" id="ARBA00011779"/>
    </source>
</evidence>
<dbReference type="InterPro" id="IPR005667">
    <property type="entry name" value="Sulph_transpt2"/>
</dbReference>
<comment type="function">
    <text evidence="9">Part of the ABC transporter complex (TC 3.A.1.6.1) involved in sulfate/thiosulfate import.</text>
</comment>
<keyword evidence="4 9" id="KW-0812">Transmembrane</keyword>
<organism evidence="11 12">
    <name type="scientific">Komagataeibacter xylinus NBRC 13693</name>
    <dbReference type="NCBI Taxonomy" id="1234668"/>
    <lineage>
        <taxon>Bacteria</taxon>
        <taxon>Pseudomonadati</taxon>
        <taxon>Pseudomonadota</taxon>
        <taxon>Alphaproteobacteria</taxon>
        <taxon>Acetobacterales</taxon>
        <taxon>Acetobacteraceae</taxon>
        <taxon>Komagataeibacter</taxon>
    </lineage>
</organism>
<keyword evidence="5 9" id="KW-1133">Transmembrane helix</keyword>
<evidence type="ECO:0000313" key="11">
    <source>
        <dbReference type="EMBL" id="GAO00155.1"/>
    </source>
</evidence>
<proteinExistence type="inferred from homology"/>
<evidence type="ECO:0000256" key="1">
    <source>
        <dbReference type="ARBA" id="ARBA00004651"/>
    </source>
</evidence>
<dbReference type="InterPro" id="IPR000515">
    <property type="entry name" value="MetI-like"/>
</dbReference>
<dbReference type="NCBIfam" id="TIGR00969">
    <property type="entry name" value="3a0106s02"/>
    <property type="match status" value="1"/>
</dbReference>
<feature type="transmembrane region" description="Helical" evidence="9">
    <location>
        <begin position="80"/>
        <end position="99"/>
    </location>
</feature>
<feature type="transmembrane region" description="Helical" evidence="9">
    <location>
        <begin position="258"/>
        <end position="279"/>
    </location>
</feature>
<dbReference type="SUPFAM" id="SSF161098">
    <property type="entry name" value="MetI-like"/>
    <property type="match status" value="1"/>
</dbReference>
<dbReference type="EMBL" id="BANJ01000040">
    <property type="protein sequence ID" value="GAO00155.1"/>
    <property type="molecule type" value="Genomic_DNA"/>
</dbReference>
<feature type="transmembrane region" description="Helical" evidence="9">
    <location>
        <begin position="21"/>
        <end position="46"/>
    </location>
</feature>
<evidence type="ECO:0000256" key="5">
    <source>
        <dbReference type="ARBA" id="ARBA00022989"/>
    </source>
</evidence>
<comment type="subunit">
    <text evidence="2">The complex is composed of two ATP-binding proteins (CysA), two transmembrane proteins (CysT and CysW) and a solute-binding protein (CysP).</text>
</comment>
<keyword evidence="3 9" id="KW-0813">Transport</keyword>
<keyword evidence="7 9" id="KW-0472">Membrane</keyword>
<name>A0A0D6Q9P1_KOMXY</name>
<evidence type="ECO:0000256" key="8">
    <source>
        <dbReference type="ARBA" id="ARBA00025323"/>
    </source>
</evidence>
<dbReference type="PANTHER" id="PTHR30406">
    <property type="entry name" value="SULFATE TRANSPORT SYSTEM PERMEASE PROTEIN"/>
    <property type="match status" value="1"/>
</dbReference>
<dbReference type="PANTHER" id="PTHR30406:SF8">
    <property type="entry name" value="SULFATE TRANSPORT SYSTEM PERMEASE PROTEIN CYST"/>
    <property type="match status" value="1"/>
</dbReference>
<dbReference type="RefSeq" id="WP_048856533.1">
    <property type="nucleotide sequence ID" value="NZ_BANJ01000040.1"/>
</dbReference>
<comment type="caution">
    <text evidence="9">Lacks conserved residue(s) required for the propagation of feature annotation.</text>
</comment>
<sequence length="291" mass="31226">MTMRRAAFPIRARWQRDALPGFGLGLGLTLFWLAGLVMLPMVALVARPWGEGLHSGLLAFAHAAHDRRILSALGVSFRSALIAALVDLVPGLLIAWALARSDIPGRRLIDMLVDLPFALPTAVVGITMATLYGPNGWIGGPLGRLGMRIAFTQTGIVLAIMFVGLPFVVRTVAPVLRNLPRDVEDAARILGANRMQVLLRVILPALYPALVTAFGMAFARGIGEYGSVIFIAGNQPFHTEIAPLLIVIRLQEYDTQGATLIGLVLVMISLLSLALISLLRRHLSHGTQGGA</sequence>
<dbReference type="NCBIfam" id="TIGR02139">
    <property type="entry name" value="permease_CysT"/>
    <property type="match status" value="1"/>
</dbReference>
<evidence type="ECO:0000256" key="3">
    <source>
        <dbReference type="ARBA" id="ARBA00022448"/>
    </source>
</evidence>
<dbReference type="PROSITE" id="PS50928">
    <property type="entry name" value="ABC_TM1"/>
    <property type="match status" value="1"/>
</dbReference>
<feature type="transmembrane region" description="Helical" evidence="9">
    <location>
        <begin position="153"/>
        <end position="176"/>
    </location>
</feature>
<dbReference type="CDD" id="cd06261">
    <property type="entry name" value="TM_PBP2"/>
    <property type="match status" value="1"/>
</dbReference>
<dbReference type="Gene3D" id="1.10.3720.10">
    <property type="entry name" value="MetI-like"/>
    <property type="match status" value="1"/>
</dbReference>
<feature type="domain" description="ABC transmembrane type-1" evidence="10">
    <location>
        <begin position="73"/>
        <end position="276"/>
    </location>
</feature>
<evidence type="ECO:0000259" key="10">
    <source>
        <dbReference type="PROSITE" id="PS50928"/>
    </source>
</evidence>
<dbReference type="GO" id="GO:0015419">
    <property type="term" value="F:ABC-type sulfate transporter activity"/>
    <property type="evidence" value="ECO:0007669"/>
    <property type="project" value="UniProtKB-UniRule"/>
</dbReference>
<keyword evidence="6 9" id="KW-0764">Sulfate transport</keyword>
<accession>A0A0D6Q9P1</accession>
<comment type="similarity">
    <text evidence="9">Belongs to the binding-protein-dependent transport system permease family. CysTW subfamily.</text>
</comment>
<dbReference type="AlphaFoldDB" id="A0A0D6Q9P1"/>
<dbReference type="InterPro" id="IPR035906">
    <property type="entry name" value="MetI-like_sf"/>
</dbReference>
<feature type="transmembrane region" description="Helical" evidence="9">
    <location>
        <begin position="111"/>
        <end position="133"/>
    </location>
</feature>
<dbReference type="Proteomes" id="UP000032683">
    <property type="component" value="Unassembled WGS sequence"/>
</dbReference>
<feature type="transmembrane region" description="Helical" evidence="9">
    <location>
        <begin position="197"/>
        <end position="219"/>
    </location>
</feature>
<comment type="caution">
    <text evidence="11">The sequence shown here is derived from an EMBL/GenBank/DDBJ whole genome shotgun (WGS) entry which is preliminary data.</text>
</comment>
<comment type="subcellular location">
    <subcellularLocation>
        <location evidence="1">Cell membrane</location>
        <topology evidence="1">Multi-pass membrane protein</topology>
    </subcellularLocation>
</comment>
<comment type="function">
    <text evidence="8">Part of the ABC transporter complex CysAWTP (TC 3.A.1.6.1) involved in sulfate/thiosulfate import. Probably responsible for the translocation of the substrate across the membrane.</text>
</comment>
<evidence type="ECO:0000256" key="6">
    <source>
        <dbReference type="ARBA" id="ARBA00023032"/>
    </source>
</evidence>
<dbReference type="FunFam" id="1.10.3720.10:FF:000004">
    <property type="entry name" value="Sulfate transport system permease protein CysT"/>
    <property type="match status" value="1"/>
</dbReference>
<evidence type="ECO:0000256" key="9">
    <source>
        <dbReference type="RuleBase" id="RU366001"/>
    </source>
</evidence>